<feature type="compositionally biased region" description="Basic and acidic residues" evidence="1">
    <location>
        <begin position="178"/>
        <end position="194"/>
    </location>
</feature>
<dbReference type="OrthoDB" id="437675at2759"/>
<dbReference type="EMBL" id="JAAPAO010000280">
    <property type="protein sequence ID" value="KAF4664747.1"/>
    <property type="molecule type" value="Genomic_DNA"/>
</dbReference>
<feature type="compositionally biased region" description="Basic and acidic residues" evidence="1">
    <location>
        <begin position="357"/>
        <end position="389"/>
    </location>
</feature>
<proteinExistence type="predicted"/>
<accession>A0A7J6LZN6</accession>
<evidence type="ECO:0000313" key="3">
    <source>
        <dbReference type="Proteomes" id="UP000591131"/>
    </source>
</evidence>
<organism evidence="2 3">
    <name type="scientific">Perkinsus chesapeaki</name>
    <name type="common">Clam parasite</name>
    <name type="synonym">Perkinsus andrewsi</name>
    <dbReference type="NCBI Taxonomy" id="330153"/>
    <lineage>
        <taxon>Eukaryota</taxon>
        <taxon>Sar</taxon>
        <taxon>Alveolata</taxon>
        <taxon>Perkinsozoa</taxon>
        <taxon>Perkinsea</taxon>
        <taxon>Perkinsida</taxon>
        <taxon>Perkinsidae</taxon>
        <taxon>Perkinsus</taxon>
    </lineage>
</organism>
<feature type="compositionally biased region" description="Polar residues" evidence="1">
    <location>
        <begin position="195"/>
        <end position="212"/>
    </location>
</feature>
<comment type="caution">
    <text evidence="2">The sequence shown here is derived from an EMBL/GenBank/DDBJ whole genome shotgun (WGS) entry which is preliminary data.</text>
</comment>
<gene>
    <name evidence="2" type="ORF">FOL47_004982</name>
</gene>
<feature type="region of interest" description="Disordered" evidence="1">
    <location>
        <begin position="350"/>
        <end position="389"/>
    </location>
</feature>
<keyword evidence="3" id="KW-1185">Reference proteome</keyword>
<protein>
    <submittedName>
        <fullName evidence="2">Uncharacterized protein</fullName>
    </submittedName>
</protein>
<sequence>MSSSNELILKLHTTEETLRVRVDAEKCKDMAQIKGYIEQAWPALKGKEYRIYYLDDFDEMCLLNDLSVGDAMSLPGKMFKSDDETAVPVLDLFIKTDADKTGAVRSAQEDTSARNLARWLTDFDYMNTFDDAWQLVDSMLATGQDLDSVARHLQNRQNQKQAVAAAPVAAAPAAVEAPRGEKRTASEMEKDDSSSKAIQPHTKSTGTISATTRNGDHEYHIERHVKSEKEAVDTMVDLLTEMGFVDSKDKAKELVNGLVGSGKDLQRVADHIVSRAIEQEQDSSRAQRDIANEMRMVDQDSTARDFADLLDDFGFVESRDAARELVGSLMATQQNLSRIADHFMRHARTTSLKGSKKVADAQKKAVGDVAEKKAPADSKAATEQEKTAF</sequence>
<evidence type="ECO:0000256" key="1">
    <source>
        <dbReference type="SAM" id="MobiDB-lite"/>
    </source>
</evidence>
<dbReference type="Proteomes" id="UP000591131">
    <property type="component" value="Unassembled WGS sequence"/>
</dbReference>
<reference evidence="2 3" key="1">
    <citation type="submission" date="2020-04" db="EMBL/GenBank/DDBJ databases">
        <title>Perkinsus chesapeaki whole genome sequence.</title>
        <authorList>
            <person name="Bogema D.R."/>
        </authorList>
    </citation>
    <scope>NUCLEOTIDE SEQUENCE [LARGE SCALE GENOMIC DNA]</scope>
    <source>
        <strain evidence="2">ATCC PRA-425</strain>
    </source>
</reference>
<feature type="region of interest" description="Disordered" evidence="1">
    <location>
        <begin position="170"/>
        <end position="212"/>
    </location>
</feature>
<name>A0A7J6LZN6_PERCH</name>
<dbReference type="AlphaFoldDB" id="A0A7J6LZN6"/>
<evidence type="ECO:0000313" key="2">
    <source>
        <dbReference type="EMBL" id="KAF4664747.1"/>
    </source>
</evidence>